<protein>
    <submittedName>
        <fullName evidence="1">Uncharacterized protein</fullName>
    </submittedName>
</protein>
<dbReference type="OrthoDB" id="66999at2"/>
<dbReference type="EMBL" id="CP027860">
    <property type="protein sequence ID" value="AVP96289.1"/>
    <property type="molecule type" value="Genomic_DNA"/>
</dbReference>
<gene>
    <name evidence="1" type="ORF">C7S18_03390</name>
</gene>
<reference evidence="1 2" key="1">
    <citation type="submission" date="2018-03" db="EMBL/GenBank/DDBJ databases">
        <title>Ahniella affigens gen. nov., sp. nov., a gammaproteobacterium isolated from sandy soil near a stream.</title>
        <authorList>
            <person name="Ko Y."/>
            <person name="Kim J.-H."/>
        </authorList>
    </citation>
    <scope>NUCLEOTIDE SEQUENCE [LARGE SCALE GENOMIC DNA]</scope>
    <source>
        <strain evidence="1 2">D13</strain>
    </source>
</reference>
<organism evidence="1 2">
    <name type="scientific">Ahniella affigens</name>
    <dbReference type="NCBI Taxonomy" id="2021234"/>
    <lineage>
        <taxon>Bacteria</taxon>
        <taxon>Pseudomonadati</taxon>
        <taxon>Pseudomonadota</taxon>
        <taxon>Gammaproteobacteria</taxon>
        <taxon>Lysobacterales</taxon>
        <taxon>Rhodanobacteraceae</taxon>
        <taxon>Ahniella</taxon>
    </lineage>
</organism>
<proteinExistence type="predicted"/>
<dbReference type="Proteomes" id="UP000241074">
    <property type="component" value="Chromosome"/>
</dbReference>
<dbReference type="RefSeq" id="WP_106890218.1">
    <property type="nucleotide sequence ID" value="NZ_CP027860.1"/>
</dbReference>
<accession>A0A2P1PN79</accession>
<keyword evidence="2" id="KW-1185">Reference proteome</keyword>
<evidence type="ECO:0000313" key="2">
    <source>
        <dbReference type="Proteomes" id="UP000241074"/>
    </source>
</evidence>
<reference evidence="1 2" key="2">
    <citation type="submission" date="2018-03" db="EMBL/GenBank/DDBJ databases">
        <authorList>
            <person name="Keele B.F."/>
        </authorList>
    </citation>
    <scope>NUCLEOTIDE SEQUENCE [LARGE SCALE GENOMIC DNA]</scope>
    <source>
        <strain evidence="1 2">D13</strain>
    </source>
</reference>
<name>A0A2P1PN79_9GAMM</name>
<dbReference type="KEGG" id="xba:C7S18_03390"/>
<sequence>MALAANVVEGADGLLSNESALDAASWQVTLPKGCHAEPKTVAANWLYDAADQQRIDANPMMILKPDFENMPAHVWRDLEPCFPGNDWFKAQWRLLPVVAYTRIYDRHHQVDADLQQDFEQFSSWTRQGDLDSGWFFLPFLDTSKAFVVLPKRLKTDAFDGVRVIVQFDVDGGNIATAGRLLYVYQGLSADRSQFQLLIVPLRHPDLPDGDATEHLGVTRESLYESVAAREAYAGRLAPWLETRADTMTPTLTTLDQMVLSVHAQR</sequence>
<evidence type="ECO:0000313" key="1">
    <source>
        <dbReference type="EMBL" id="AVP96289.1"/>
    </source>
</evidence>
<dbReference type="AlphaFoldDB" id="A0A2P1PN79"/>